<dbReference type="PANTHER" id="PTHR30050">
    <property type="entry name" value="CHROMOSOMAL REPLICATION INITIATOR PROTEIN DNAA"/>
    <property type="match status" value="1"/>
</dbReference>
<gene>
    <name evidence="2" type="ORF">LP030-3_002</name>
</gene>
<keyword evidence="2" id="KW-0067">ATP-binding</keyword>
<dbReference type="InterPro" id="IPR002611">
    <property type="entry name" value="IstB_ATP-bd"/>
</dbReference>
<dbReference type="GeneID" id="19735759"/>
<dbReference type="EMBL" id="KJ094022">
    <property type="protein sequence ID" value="AHL18708.1"/>
    <property type="molecule type" value="Genomic_DNA"/>
</dbReference>
<dbReference type="SUPFAM" id="SSF52540">
    <property type="entry name" value="P-loop containing nucleoside triphosphate hydrolases"/>
    <property type="match status" value="1"/>
</dbReference>
<sequence length="268" mass="31177">MSSQEKNKIIAGSFEKVNFNEIRFIENRTCDFCGNAYPVYERNGEETSICIHCENKQIREEMQKRHDETEKRRLFSIIERYSYVPAEIKRESFESFKPETNEEEKALKDTKSFVENFPSNEKLIFQGRTGSGKTHLAYAAGRELLKQGYLVLFVTVSQMLDSIRETFAKDSEVSKSELISWYIKADLLILDDFGVETVNEKNREWVSEIIFNIANGRTDKATIFTTNLKAKEIEFKYGKLNGQRIVSRMSKNAKPISLTGRDRRVTNW</sequence>
<protein>
    <submittedName>
        <fullName evidence="2">Putative IstB-like ATP-binding protein</fullName>
    </submittedName>
</protein>
<name>A0A059T5D7_9CAUD</name>
<dbReference type="Pfam" id="PF01695">
    <property type="entry name" value="IstB_IS21"/>
    <property type="match status" value="1"/>
</dbReference>
<dbReference type="CDD" id="cd00009">
    <property type="entry name" value="AAA"/>
    <property type="match status" value="1"/>
</dbReference>
<dbReference type="GO" id="GO:0005524">
    <property type="term" value="F:ATP binding"/>
    <property type="evidence" value="ECO:0007669"/>
    <property type="project" value="UniProtKB-KW"/>
</dbReference>
<dbReference type="InterPro" id="IPR027417">
    <property type="entry name" value="P-loop_NTPase"/>
</dbReference>
<evidence type="ECO:0000313" key="3">
    <source>
        <dbReference type="Proteomes" id="UP000026992"/>
    </source>
</evidence>
<dbReference type="SMART" id="SM00382">
    <property type="entry name" value="AAA"/>
    <property type="match status" value="1"/>
</dbReference>
<dbReference type="OrthoDB" id="4553at10239"/>
<dbReference type="GO" id="GO:0006260">
    <property type="term" value="P:DNA replication"/>
    <property type="evidence" value="ECO:0007669"/>
    <property type="project" value="TreeGrafter"/>
</dbReference>
<evidence type="ECO:0000313" key="2">
    <source>
        <dbReference type="EMBL" id="AHL18708.1"/>
    </source>
</evidence>
<keyword evidence="2" id="KW-0547">Nucleotide-binding</keyword>
<accession>A0A059T5D7</accession>
<proteinExistence type="predicted"/>
<feature type="domain" description="AAA+ ATPase" evidence="1">
    <location>
        <begin position="119"/>
        <end position="250"/>
    </location>
</feature>
<dbReference type="InterPro" id="IPR003593">
    <property type="entry name" value="AAA+_ATPase"/>
</dbReference>
<evidence type="ECO:0000259" key="1">
    <source>
        <dbReference type="SMART" id="SM00382"/>
    </source>
</evidence>
<dbReference type="RefSeq" id="YP_009044648.1">
    <property type="nucleotide sequence ID" value="NC_024384.1"/>
</dbReference>
<organism evidence="2 3">
    <name type="scientific">Listeria phage LP-030-3</name>
    <dbReference type="NCBI Taxonomy" id="1458852"/>
    <lineage>
        <taxon>Viruses</taxon>
        <taxon>Duplodnaviria</taxon>
        <taxon>Heunggongvirae</taxon>
        <taxon>Uroviricota</taxon>
        <taxon>Caudoviricetes</taxon>
        <taxon>Aquingentivirus</taxon>
        <taxon>Aquingentivirus LP0303</taxon>
    </lineage>
</organism>
<dbReference type="PANTHER" id="PTHR30050:SF4">
    <property type="entry name" value="ATP-BINDING PROTEIN RV3427C IN INSERTION SEQUENCE-RELATED"/>
    <property type="match status" value="1"/>
</dbReference>
<dbReference type="KEGG" id="vg:19735759"/>
<reference evidence="2 3" key="1">
    <citation type="journal article" date="2014" name="Appl. Environ. Microbiol.">
        <title>Comparative genomic and morphological analysis of Listeria phages isolated from farm environments.</title>
        <authorList>
            <person name="Denes T."/>
            <person name="Vongkamjan K."/>
            <person name="Ackermann H.W."/>
            <person name="Moreno Switt A.I."/>
            <person name="Wiedmann M."/>
            <person name="den Bakker H.C."/>
        </authorList>
    </citation>
    <scope>NUCLEOTIDE SEQUENCE [LARGE SCALE GENOMIC DNA]</scope>
</reference>
<keyword evidence="3" id="KW-1185">Reference proteome</keyword>
<dbReference type="Proteomes" id="UP000026992">
    <property type="component" value="Segment"/>
</dbReference>
<dbReference type="Gene3D" id="3.40.50.300">
    <property type="entry name" value="P-loop containing nucleotide triphosphate hydrolases"/>
    <property type="match status" value="1"/>
</dbReference>